<reference evidence="1" key="2">
    <citation type="journal article" date="2021" name="PeerJ">
        <title>Extensive microbial diversity within the chicken gut microbiome revealed by metagenomics and culture.</title>
        <authorList>
            <person name="Gilroy R."/>
            <person name="Ravi A."/>
            <person name="Getino M."/>
            <person name="Pursley I."/>
            <person name="Horton D.L."/>
            <person name="Alikhan N.F."/>
            <person name="Baker D."/>
            <person name="Gharbi K."/>
            <person name="Hall N."/>
            <person name="Watson M."/>
            <person name="Adriaenssens E.M."/>
            <person name="Foster-Nyarko E."/>
            <person name="Jarju S."/>
            <person name="Secka A."/>
            <person name="Antonio M."/>
            <person name="Oren A."/>
            <person name="Chaudhuri R.R."/>
            <person name="La Ragione R."/>
            <person name="Hildebrand F."/>
            <person name="Pallen M.J."/>
        </authorList>
    </citation>
    <scope>NUCLEOTIDE SEQUENCE</scope>
    <source>
        <strain evidence="1">10406</strain>
    </source>
</reference>
<dbReference type="EMBL" id="DVOE01000067">
    <property type="protein sequence ID" value="HIU99065.1"/>
    <property type="molecule type" value="Genomic_DNA"/>
</dbReference>
<protein>
    <submittedName>
        <fullName evidence="1">Uncharacterized protein</fullName>
    </submittedName>
</protein>
<evidence type="ECO:0000313" key="2">
    <source>
        <dbReference type="Proteomes" id="UP000886857"/>
    </source>
</evidence>
<comment type="caution">
    <text evidence="1">The sequence shown here is derived from an EMBL/GenBank/DDBJ whole genome shotgun (WGS) entry which is preliminary data.</text>
</comment>
<reference evidence="1" key="1">
    <citation type="submission" date="2020-10" db="EMBL/GenBank/DDBJ databases">
        <authorList>
            <person name="Gilroy R."/>
        </authorList>
    </citation>
    <scope>NUCLEOTIDE SEQUENCE</scope>
    <source>
        <strain evidence="1">10406</strain>
    </source>
</reference>
<organism evidence="1 2">
    <name type="scientific">Candidatus Limadaptatus stercoripullorum</name>
    <dbReference type="NCBI Taxonomy" id="2840846"/>
    <lineage>
        <taxon>Bacteria</taxon>
        <taxon>Bacillati</taxon>
        <taxon>Bacillota</taxon>
        <taxon>Clostridia</taxon>
        <taxon>Eubacteriales</taxon>
        <taxon>Candidatus Limadaptatus</taxon>
    </lineage>
</organism>
<gene>
    <name evidence="1" type="ORF">IAC73_04425</name>
</gene>
<name>A0A9D1SWV9_9FIRM</name>
<proteinExistence type="predicted"/>
<sequence length="182" mass="19792">MLVKDILRECLAKMGEEDFTDKPAADRTDAEKALAAKLVSALNTAYREAVTGYLPLIAEETVTATDGYIPASSLARAIVYPVSLVTAAGEKRRLRSAPDGVATDLNGTGVLRYAYLPEDADESGEIEDMRLTVSVLSDGALAELYYRDKVFDIAESYDSDFRAALGALRYKGREMRLGAGRR</sequence>
<accession>A0A9D1SWV9</accession>
<evidence type="ECO:0000313" key="1">
    <source>
        <dbReference type="EMBL" id="HIU99065.1"/>
    </source>
</evidence>
<dbReference type="Proteomes" id="UP000886857">
    <property type="component" value="Unassembled WGS sequence"/>
</dbReference>
<dbReference type="AlphaFoldDB" id="A0A9D1SWV9"/>